<sequence>MPTKPDTLTLPNEVEILLAALSTTDNKVSQLLPLLALLQTETGDRSELGEALLNALRLIQSELHAFQILRQDLEAQIGTLTEEMKDLRSEIRDSALMIREMHDALMVPLEA</sequence>
<reference evidence="1 2" key="1">
    <citation type="submission" date="2023-10" db="EMBL/GenBank/DDBJ databases">
        <title>Eight complete genome sequences of bacteria isolated from laboratory stock of Giant Kelp gametophytes.</title>
        <authorList>
            <person name="Tolentino B."/>
            <person name="Nuzhdin S."/>
        </authorList>
    </citation>
    <scope>NUCLEOTIDE SEQUENCE [LARGE SCALE GENOMIC DNA]</scope>
    <source>
        <strain evidence="1 2">LC.270.F.C4</strain>
    </source>
</reference>
<evidence type="ECO:0000313" key="2">
    <source>
        <dbReference type="Proteomes" id="UP001302666"/>
    </source>
</evidence>
<evidence type="ECO:0000313" key="1">
    <source>
        <dbReference type="EMBL" id="WOI34001.1"/>
    </source>
</evidence>
<gene>
    <name evidence="1" type="ORF">R1T40_04475</name>
</gene>
<accession>A0ABZ0HHR8</accession>
<dbReference type="EMBL" id="CP136704">
    <property type="protein sequence ID" value="WOI34001.1"/>
    <property type="molecule type" value="Genomic_DNA"/>
</dbReference>
<dbReference type="RefSeq" id="WP_317386023.1">
    <property type="nucleotide sequence ID" value="NZ_CP136704.1"/>
</dbReference>
<organism evidence="1 2">
    <name type="scientific">Tritonibacter scottomollicae</name>
    <name type="common">Epibacterium scottomollicae</name>
    <dbReference type="NCBI Taxonomy" id="483013"/>
    <lineage>
        <taxon>Bacteria</taxon>
        <taxon>Pseudomonadati</taxon>
        <taxon>Pseudomonadota</taxon>
        <taxon>Alphaproteobacteria</taxon>
        <taxon>Rhodobacterales</taxon>
        <taxon>Paracoccaceae</taxon>
        <taxon>Tritonibacter</taxon>
    </lineage>
</organism>
<name>A0ABZ0HHR8_TRISK</name>
<keyword evidence="2" id="KW-1185">Reference proteome</keyword>
<dbReference type="Proteomes" id="UP001302666">
    <property type="component" value="Chromosome"/>
</dbReference>
<proteinExistence type="predicted"/>
<protein>
    <submittedName>
        <fullName evidence="1">Uncharacterized protein</fullName>
    </submittedName>
</protein>